<dbReference type="KEGG" id="myd:102755510"/>
<proteinExistence type="inferred from homology"/>
<organism evidence="6 7">
    <name type="scientific">Myotis davidii</name>
    <name type="common">David's myotis</name>
    <dbReference type="NCBI Taxonomy" id="225400"/>
    <lineage>
        <taxon>Eukaryota</taxon>
        <taxon>Metazoa</taxon>
        <taxon>Chordata</taxon>
        <taxon>Craniata</taxon>
        <taxon>Vertebrata</taxon>
        <taxon>Euteleostomi</taxon>
        <taxon>Mammalia</taxon>
        <taxon>Eutheria</taxon>
        <taxon>Laurasiatheria</taxon>
        <taxon>Chiroptera</taxon>
        <taxon>Yangochiroptera</taxon>
        <taxon>Vespertilionidae</taxon>
        <taxon>Myotis</taxon>
    </lineage>
</organism>
<evidence type="ECO:0000256" key="1">
    <source>
        <dbReference type="ARBA" id="ARBA00004613"/>
    </source>
</evidence>
<comment type="subcellular location">
    <subcellularLocation>
        <location evidence="1">Secreted</location>
    </subcellularLocation>
</comment>
<evidence type="ECO:0000256" key="3">
    <source>
        <dbReference type="ARBA" id="ARBA00022525"/>
    </source>
</evidence>
<dbReference type="AlphaFoldDB" id="L5MEN1"/>
<dbReference type="Proteomes" id="UP000010556">
    <property type="component" value="Unassembled WGS sequence"/>
</dbReference>
<evidence type="ECO:0000313" key="6">
    <source>
        <dbReference type="EMBL" id="ELK36841.1"/>
    </source>
</evidence>
<keyword evidence="5" id="KW-1133">Transmembrane helix</keyword>
<evidence type="ECO:0000256" key="2">
    <source>
        <dbReference type="ARBA" id="ARBA00007386"/>
    </source>
</evidence>
<accession>L5MEN1</accession>
<evidence type="ECO:0000256" key="4">
    <source>
        <dbReference type="ARBA" id="ARBA00022729"/>
    </source>
</evidence>
<dbReference type="GO" id="GO:0005576">
    <property type="term" value="C:extracellular region"/>
    <property type="evidence" value="ECO:0007669"/>
    <property type="project" value="UniProtKB-SubCell"/>
</dbReference>
<gene>
    <name evidence="6" type="ORF">MDA_GLEAN10021343</name>
</gene>
<keyword evidence="3" id="KW-0964">Secreted</keyword>
<feature type="transmembrane region" description="Helical" evidence="5">
    <location>
        <begin position="6"/>
        <end position="30"/>
    </location>
</feature>
<dbReference type="InterPro" id="IPR028122">
    <property type="entry name" value="FAM24"/>
</dbReference>
<sequence>MFDIRIMTAIGVALLIAIVLLMFCVTSLLFKLTSILKAPKLPMCLVLKSYPSMVTRDKITAASSITASCYPGLQLYDECQLCADSKSLPPGFCDVSEGL</sequence>
<keyword evidence="5" id="KW-0812">Transmembrane</keyword>
<dbReference type="Pfam" id="PF15193">
    <property type="entry name" value="FAM24"/>
    <property type="match status" value="1"/>
</dbReference>
<keyword evidence="4" id="KW-0732">Signal</keyword>
<comment type="similarity">
    <text evidence="2">Belongs to the FAM24 family.</text>
</comment>
<dbReference type="PANTHER" id="PTHR35860:SF1">
    <property type="entry name" value="PROTEIN FAM24A"/>
    <property type="match status" value="1"/>
</dbReference>
<reference evidence="7" key="1">
    <citation type="journal article" date="2013" name="Science">
        <title>Comparative analysis of bat genomes provides insight into the evolution of flight and immunity.</title>
        <authorList>
            <person name="Zhang G."/>
            <person name="Cowled C."/>
            <person name="Shi Z."/>
            <person name="Huang Z."/>
            <person name="Bishop-Lilly K.A."/>
            <person name="Fang X."/>
            <person name="Wynne J.W."/>
            <person name="Xiong Z."/>
            <person name="Baker M.L."/>
            <person name="Zhao W."/>
            <person name="Tachedjian M."/>
            <person name="Zhu Y."/>
            <person name="Zhou P."/>
            <person name="Jiang X."/>
            <person name="Ng J."/>
            <person name="Yang L."/>
            <person name="Wu L."/>
            <person name="Xiao J."/>
            <person name="Feng Y."/>
            <person name="Chen Y."/>
            <person name="Sun X."/>
            <person name="Zhang Y."/>
            <person name="Marsh G.A."/>
            <person name="Crameri G."/>
            <person name="Broder C.C."/>
            <person name="Frey K.G."/>
            <person name="Wang L.F."/>
            <person name="Wang J."/>
        </authorList>
    </citation>
    <scope>NUCLEOTIDE SEQUENCE [LARGE SCALE GENOMIC DNA]</scope>
</reference>
<keyword evidence="7" id="KW-1185">Reference proteome</keyword>
<name>L5MEN1_MYODS</name>
<keyword evidence="5" id="KW-0472">Membrane</keyword>
<protein>
    <submittedName>
        <fullName evidence="6">Protein FAM24A</fullName>
    </submittedName>
</protein>
<evidence type="ECO:0000256" key="5">
    <source>
        <dbReference type="SAM" id="Phobius"/>
    </source>
</evidence>
<dbReference type="EMBL" id="KB101169">
    <property type="protein sequence ID" value="ELK36841.1"/>
    <property type="molecule type" value="Genomic_DNA"/>
</dbReference>
<dbReference type="PANTHER" id="PTHR35860">
    <property type="entry name" value="PROTEIN FAM24B"/>
    <property type="match status" value="1"/>
</dbReference>
<dbReference type="OrthoDB" id="9784605at2759"/>
<evidence type="ECO:0000313" key="7">
    <source>
        <dbReference type="Proteomes" id="UP000010556"/>
    </source>
</evidence>